<protein>
    <submittedName>
        <fullName evidence="1">Uncharacterized protein</fullName>
    </submittedName>
</protein>
<name>A0A0E9VC45_ANGAN</name>
<evidence type="ECO:0000313" key="1">
    <source>
        <dbReference type="EMBL" id="JAH74753.1"/>
    </source>
</evidence>
<dbReference type="EMBL" id="GBXM01033824">
    <property type="protein sequence ID" value="JAH74753.1"/>
    <property type="molecule type" value="Transcribed_RNA"/>
</dbReference>
<reference evidence="1" key="2">
    <citation type="journal article" date="2015" name="Fish Shellfish Immunol.">
        <title>Early steps in the European eel (Anguilla anguilla)-Vibrio vulnificus interaction in the gills: Role of the RtxA13 toxin.</title>
        <authorList>
            <person name="Callol A."/>
            <person name="Pajuelo D."/>
            <person name="Ebbesson L."/>
            <person name="Teles M."/>
            <person name="MacKenzie S."/>
            <person name="Amaro C."/>
        </authorList>
    </citation>
    <scope>NUCLEOTIDE SEQUENCE</scope>
</reference>
<accession>A0A0E9VC45</accession>
<dbReference type="AlphaFoldDB" id="A0A0E9VC45"/>
<reference evidence="1" key="1">
    <citation type="submission" date="2014-11" db="EMBL/GenBank/DDBJ databases">
        <authorList>
            <person name="Amaro Gonzalez C."/>
        </authorList>
    </citation>
    <scope>NUCLEOTIDE SEQUENCE</scope>
</reference>
<organism evidence="1">
    <name type="scientific">Anguilla anguilla</name>
    <name type="common">European freshwater eel</name>
    <name type="synonym">Muraena anguilla</name>
    <dbReference type="NCBI Taxonomy" id="7936"/>
    <lineage>
        <taxon>Eukaryota</taxon>
        <taxon>Metazoa</taxon>
        <taxon>Chordata</taxon>
        <taxon>Craniata</taxon>
        <taxon>Vertebrata</taxon>
        <taxon>Euteleostomi</taxon>
        <taxon>Actinopterygii</taxon>
        <taxon>Neopterygii</taxon>
        <taxon>Teleostei</taxon>
        <taxon>Anguilliformes</taxon>
        <taxon>Anguillidae</taxon>
        <taxon>Anguilla</taxon>
    </lineage>
</organism>
<proteinExistence type="predicted"/>
<sequence length="72" mass="8083">MKTDSTSCYLAPEHSSICRSSVEYFHRIPTKVMKCSARVLDIGMGLFHFTVPQPLNSNVPKTGAHRDKIPIH</sequence>